<sequence>MVGNVPQQQQSHEPRRQPRAQQLAFDELGEPLREVTFVVVDLETTGGSAKDDRITEIGAVKVRGGEVLGEFQTLVDPQTGIPPYIQVLTGITESMIIGAPTIAAALPSFLEFAGLEGGTVLVAHNAPFDVGFLKQAAKDLGYSWPKHRTVDTVITARRTISRDEVANCKLATLAPFFGSPTTPNHRALDDARATVAVLHGLFERLGPMGVQSLDELLTMSREVTPAQREKRTLAANLPESPGVYIFRDSQGNPLYVGKSKNIRRRVRDYFTASEPRARMREMVALATAVDTVSCSHDLEAGVRERRLIAALRPRYNRRSKTPDRAVWVKVTAELFPRLSVVRTMKDDGCDYLGPFSSRRAAEDTINAIYDTLPIRRCTHKLRQSAPINACALAELGKCSAPCDGRISPQTYAATIAPLRRAIRSDVGALVQPMLARIDALSAAQRYEEAQSVRDRAVALIRSLIRTQQLRRVNRLARLVAAAPDGNGGWELAVIRHGRLVLAAHAARGVPVRALLTSLAGSEESHASDDADSVDLPEAHYEETELISSWLDAPAVRLVELDGEYSCPVPAAASWTPWMRKIDRSIQTGRRARDPFAHPRTPRPLDRPQDRPLGVRRKYVVP</sequence>
<dbReference type="AlphaFoldDB" id="A0A2T0ZYF2"/>
<dbReference type="PANTHER" id="PTHR30562">
    <property type="entry name" value="UVRC/OXIDOREDUCTASE"/>
    <property type="match status" value="1"/>
</dbReference>
<dbReference type="GO" id="GO:0003677">
    <property type="term" value="F:DNA binding"/>
    <property type="evidence" value="ECO:0007669"/>
    <property type="project" value="InterPro"/>
</dbReference>
<dbReference type="InterPro" id="IPR012337">
    <property type="entry name" value="RNaseH-like_sf"/>
</dbReference>
<dbReference type="InterPro" id="IPR035901">
    <property type="entry name" value="GIY-YIG_endonuc_sf"/>
</dbReference>
<dbReference type="Pfam" id="PF00929">
    <property type="entry name" value="RNase_T"/>
    <property type="match status" value="1"/>
</dbReference>
<evidence type="ECO:0000313" key="4">
    <source>
        <dbReference type="EMBL" id="PRZ41363.1"/>
    </source>
</evidence>
<feature type="region of interest" description="Disordered" evidence="2">
    <location>
        <begin position="588"/>
        <end position="621"/>
    </location>
</feature>
<dbReference type="CDD" id="cd06127">
    <property type="entry name" value="DEDDh"/>
    <property type="match status" value="1"/>
</dbReference>
<dbReference type="SMART" id="SM00479">
    <property type="entry name" value="EXOIII"/>
    <property type="match status" value="1"/>
</dbReference>
<dbReference type="NCBIfam" id="NF005907">
    <property type="entry name" value="PRK07883.1-5"/>
    <property type="match status" value="1"/>
</dbReference>
<evidence type="ECO:0000259" key="3">
    <source>
        <dbReference type="PROSITE" id="PS50164"/>
    </source>
</evidence>
<dbReference type="GO" id="GO:0006289">
    <property type="term" value="P:nucleotide-excision repair"/>
    <property type="evidence" value="ECO:0007669"/>
    <property type="project" value="InterPro"/>
</dbReference>
<dbReference type="Proteomes" id="UP000237752">
    <property type="component" value="Unassembled WGS sequence"/>
</dbReference>
<dbReference type="GO" id="GO:0004527">
    <property type="term" value="F:exonuclease activity"/>
    <property type="evidence" value="ECO:0007669"/>
    <property type="project" value="UniProtKB-KW"/>
</dbReference>
<dbReference type="GO" id="GO:0006260">
    <property type="term" value="P:DNA replication"/>
    <property type="evidence" value="ECO:0007669"/>
    <property type="project" value="InterPro"/>
</dbReference>
<dbReference type="NCBIfam" id="TIGR00573">
    <property type="entry name" value="dnaq"/>
    <property type="match status" value="1"/>
</dbReference>
<dbReference type="PANTHER" id="PTHR30562:SF1">
    <property type="entry name" value="UVRABC SYSTEM PROTEIN C"/>
    <property type="match status" value="1"/>
</dbReference>
<evidence type="ECO:0000256" key="1">
    <source>
        <dbReference type="ARBA" id="ARBA00022839"/>
    </source>
</evidence>
<dbReference type="InterPro" id="IPR047296">
    <property type="entry name" value="GIY-YIG_UvrC_Cho"/>
</dbReference>
<accession>A0A2T0ZYF2</accession>
<organism evidence="4 5">
    <name type="scientific">Antricoccus suffuscus</name>
    <dbReference type="NCBI Taxonomy" id="1629062"/>
    <lineage>
        <taxon>Bacteria</taxon>
        <taxon>Bacillati</taxon>
        <taxon>Actinomycetota</taxon>
        <taxon>Actinomycetes</taxon>
        <taxon>Geodermatophilales</taxon>
        <taxon>Antricoccaceae</taxon>
        <taxon>Antricoccus</taxon>
    </lineage>
</organism>
<dbReference type="InterPro" id="IPR006054">
    <property type="entry name" value="DnaQ"/>
</dbReference>
<dbReference type="OrthoDB" id="9803913at2"/>
<evidence type="ECO:0000313" key="5">
    <source>
        <dbReference type="Proteomes" id="UP000237752"/>
    </source>
</evidence>
<dbReference type="InterPro" id="IPR050066">
    <property type="entry name" value="UvrABC_protein_C"/>
</dbReference>
<proteinExistence type="predicted"/>
<comment type="caution">
    <text evidence="4">The sequence shown here is derived from an EMBL/GenBank/DDBJ whole genome shotgun (WGS) entry which is preliminary data.</text>
</comment>
<dbReference type="SMART" id="SM00465">
    <property type="entry name" value="GIYc"/>
    <property type="match status" value="1"/>
</dbReference>
<keyword evidence="1" id="KW-0540">Nuclease</keyword>
<dbReference type="EMBL" id="PVUE01000010">
    <property type="protein sequence ID" value="PRZ41363.1"/>
    <property type="molecule type" value="Genomic_DNA"/>
</dbReference>
<feature type="domain" description="GIY-YIG" evidence="3">
    <location>
        <begin position="239"/>
        <end position="317"/>
    </location>
</feature>
<evidence type="ECO:0000256" key="2">
    <source>
        <dbReference type="SAM" id="MobiDB-lite"/>
    </source>
</evidence>
<dbReference type="Gene3D" id="3.40.1440.10">
    <property type="entry name" value="GIY-YIG endonuclease"/>
    <property type="match status" value="1"/>
</dbReference>
<gene>
    <name evidence="4" type="ORF">CLV47_11090</name>
</gene>
<keyword evidence="1" id="KW-0269">Exonuclease</keyword>
<dbReference type="NCBIfam" id="NF005905">
    <property type="entry name" value="PRK07883.1-3"/>
    <property type="match status" value="1"/>
</dbReference>
<dbReference type="Gene3D" id="3.30.420.10">
    <property type="entry name" value="Ribonuclease H-like superfamily/Ribonuclease H"/>
    <property type="match status" value="1"/>
</dbReference>
<dbReference type="InterPro" id="IPR036397">
    <property type="entry name" value="RNaseH_sf"/>
</dbReference>
<dbReference type="InterPro" id="IPR000305">
    <property type="entry name" value="GIY-YIG_endonuc"/>
</dbReference>
<feature type="compositionally biased region" description="Basic and acidic residues" evidence="2">
    <location>
        <begin position="590"/>
        <end position="609"/>
    </location>
</feature>
<keyword evidence="1" id="KW-0378">Hydrolase</keyword>
<reference evidence="4 5" key="1">
    <citation type="submission" date="2018-03" db="EMBL/GenBank/DDBJ databases">
        <title>Genomic Encyclopedia of Archaeal and Bacterial Type Strains, Phase II (KMG-II): from individual species to whole genera.</title>
        <authorList>
            <person name="Goeker M."/>
        </authorList>
    </citation>
    <scope>NUCLEOTIDE SEQUENCE [LARGE SCALE GENOMIC DNA]</scope>
    <source>
        <strain evidence="4 5">DSM 100065</strain>
    </source>
</reference>
<name>A0A2T0ZYF2_9ACTN</name>
<dbReference type="InterPro" id="IPR013520">
    <property type="entry name" value="Ribonucl_H"/>
</dbReference>
<protein>
    <submittedName>
        <fullName evidence="4">DNA polymerase-3 subunit epsilon</fullName>
    </submittedName>
</protein>
<dbReference type="Pfam" id="PF01541">
    <property type="entry name" value="GIY-YIG"/>
    <property type="match status" value="1"/>
</dbReference>
<keyword evidence="5" id="KW-1185">Reference proteome</keyword>
<dbReference type="FunFam" id="3.30.420.10:FF:000045">
    <property type="entry name" value="3'-5' exonuclease DinG"/>
    <property type="match status" value="1"/>
</dbReference>
<dbReference type="SUPFAM" id="SSF82771">
    <property type="entry name" value="GIY-YIG endonuclease"/>
    <property type="match status" value="1"/>
</dbReference>
<dbReference type="GO" id="GO:0003887">
    <property type="term" value="F:DNA-directed DNA polymerase activity"/>
    <property type="evidence" value="ECO:0007669"/>
    <property type="project" value="InterPro"/>
</dbReference>
<dbReference type="PROSITE" id="PS50164">
    <property type="entry name" value="GIY_YIG"/>
    <property type="match status" value="1"/>
</dbReference>
<dbReference type="CDD" id="cd10434">
    <property type="entry name" value="GIY-YIG_UvrC_Cho"/>
    <property type="match status" value="1"/>
</dbReference>
<dbReference type="SUPFAM" id="SSF53098">
    <property type="entry name" value="Ribonuclease H-like"/>
    <property type="match status" value="1"/>
</dbReference>
<dbReference type="GO" id="GO:0009380">
    <property type="term" value="C:excinuclease repair complex"/>
    <property type="evidence" value="ECO:0007669"/>
    <property type="project" value="TreeGrafter"/>
</dbReference>